<evidence type="ECO:0000313" key="2">
    <source>
        <dbReference type="Proteomes" id="UP000009376"/>
    </source>
</evidence>
<name>D6GV18_PARA5</name>
<accession>D6GV18</accession>
<dbReference type="AlphaFoldDB" id="D6GV18"/>
<sequence length="174" mass="20170">MEESKKCAVCGKSAAFYSTYLKQNLCKKHFERMLIRRVRSNMASNNIRGYSFRIGNENKCGEAFLEFLFKEYTKGKTLTLKSNTLEDFSIVVMRFFMFQDEPKLKISEKESFNPLFNVSEQEIVSFFSLKNKKVTLKKRSEKEKAVLDFLSKLEERRPGGMISIVKAGVALEII</sequence>
<evidence type="ECO:0000313" key="1">
    <source>
        <dbReference type="EMBL" id="EFD92945.1"/>
    </source>
</evidence>
<reference evidence="1 2" key="1">
    <citation type="journal article" date="2010" name="Proc. Natl. Acad. Sci. U.S.A.">
        <title>Enigmatic, ultrasmall, uncultivated Archaea.</title>
        <authorList>
            <person name="Baker B.J."/>
            <person name="Comolli L.R."/>
            <person name="Dick G.J."/>
            <person name="Hauser L.J."/>
            <person name="Hyatt D."/>
            <person name="Dill B.D."/>
            <person name="Land M.L."/>
            <person name="Verberkmoes N.C."/>
            <person name="Hettich R.L."/>
            <person name="Banfield J.F."/>
        </authorList>
    </citation>
    <scope>NUCLEOTIDE SEQUENCE [LARGE SCALE GENOMIC DNA]</scope>
</reference>
<dbReference type="EMBL" id="GG745550">
    <property type="protein sequence ID" value="EFD92945.1"/>
    <property type="molecule type" value="Genomic_DNA"/>
</dbReference>
<protein>
    <submittedName>
        <fullName evidence="1">Uncharacterized protein</fullName>
    </submittedName>
</protein>
<dbReference type="Proteomes" id="UP000009376">
    <property type="component" value="Unassembled WGS sequence"/>
</dbReference>
<organism evidence="1 2">
    <name type="scientific">Candidatus Parvarchaeum acidophilus ARMAN-5</name>
    <dbReference type="NCBI Taxonomy" id="662762"/>
    <lineage>
        <taxon>Archaea</taxon>
        <taxon>Candidatus Parvarchaeota</taxon>
        <taxon>Candidatus Parvarchaeum</taxon>
    </lineage>
</organism>
<proteinExistence type="predicted"/>
<gene>
    <name evidence="1" type="ORF">BJBARM5_0319</name>
</gene>